<sequence>MIILLILQVLNNNVLLVEDEQGQERIVWGRGIGFHAKKGLGYQVQPEDKIFSEVPADDEQWVDSFKELSSKIPHEYFELTEKIIQLARAQVDTEFDQHMLIPLTDHIFFAVERFKMNLDLNNPMLFDLQRFFTQEYAVGQQAQQMIHDFSGVPISDDEAGFIAIHLVEHEITQSTSRISNFSNFLEITTEVNDIIQTSFGKSFSGDDVSMNRLMTHIHFLIIRANSHSEKTSSPEDTELLHRLMFHHAKATWCMKRIVKYLSAKIDYRFSDGDKLYLLIHLIHITE</sequence>
<keyword evidence="5" id="KW-1185">Reference proteome</keyword>
<dbReference type="PATRIC" id="fig|81857.3.peg.1134"/>
<reference evidence="5 6" key="1">
    <citation type="journal article" date="2015" name="Genome Announc.">
        <title>Expanding the biotechnology potential of lactobacilli through comparative genomics of 213 strains and associated genera.</title>
        <authorList>
            <person name="Sun Z."/>
            <person name="Harris H.M."/>
            <person name="McCann A."/>
            <person name="Guo C."/>
            <person name="Argimon S."/>
            <person name="Zhang W."/>
            <person name="Yang X."/>
            <person name="Jeffery I.B."/>
            <person name="Cooney J.C."/>
            <person name="Kagawa T.F."/>
            <person name="Liu W."/>
            <person name="Song Y."/>
            <person name="Salvetti E."/>
            <person name="Wrobel A."/>
            <person name="Rasinkangas P."/>
            <person name="Parkhill J."/>
            <person name="Rea M.C."/>
            <person name="O'Sullivan O."/>
            <person name="Ritari J."/>
            <person name="Douillard F.P."/>
            <person name="Paul Ross R."/>
            <person name="Yang R."/>
            <person name="Briner A.E."/>
            <person name="Felis G.E."/>
            <person name="de Vos W.M."/>
            <person name="Barrangou R."/>
            <person name="Klaenhammer T.R."/>
            <person name="Caufield P.W."/>
            <person name="Cui Y."/>
            <person name="Zhang H."/>
            <person name="O'Toole P.W."/>
        </authorList>
    </citation>
    <scope>NUCLEOTIDE SEQUENCE [LARGE SCALE GENOMIC DNA]</scope>
    <source>
        <strain evidence="3 6">ATCC BAA-66</strain>
        <strain evidence="4 5">DSM 13344</strain>
    </source>
</reference>
<dbReference type="InterPro" id="IPR004341">
    <property type="entry name" value="CAT_RNA-bd_dom"/>
</dbReference>
<dbReference type="InterPro" id="IPR036634">
    <property type="entry name" value="PRD_sf"/>
</dbReference>
<dbReference type="GO" id="GO:0003723">
    <property type="term" value="F:RNA binding"/>
    <property type="evidence" value="ECO:0007669"/>
    <property type="project" value="InterPro"/>
</dbReference>
<evidence type="ECO:0000259" key="2">
    <source>
        <dbReference type="PROSITE" id="PS51372"/>
    </source>
</evidence>
<dbReference type="InterPro" id="IPR011608">
    <property type="entry name" value="PRD"/>
</dbReference>
<dbReference type="STRING" id="81857.IV38_GL001128"/>
<keyword evidence="1" id="KW-0677">Repeat</keyword>
<dbReference type="PROSITE" id="PS51372">
    <property type="entry name" value="PRD_2"/>
    <property type="match status" value="2"/>
</dbReference>
<feature type="domain" description="PRD" evidence="2">
    <location>
        <begin position="71"/>
        <end position="176"/>
    </location>
</feature>
<dbReference type="SMART" id="SM01061">
    <property type="entry name" value="CAT_RBD"/>
    <property type="match status" value="1"/>
</dbReference>
<dbReference type="Gene3D" id="2.30.24.10">
    <property type="entry name" value="CAT RNA-binding domain"/>
    <property type="match status" value="1"/>
</dbReference>
<dbReference type="PANTHER" id="PTHR30185">
    <property type="entry name" value="CRYPTIC BETA-GLUCOSIDE BGL OPERON ANTITERMINATOR"/>
    <property type="match status" value="1"/>
</dbReference>
<gene>
    <name evidence="3" type="ORF">IV38_GL001128</name>
    <name evidence="4" type="ORF">IV40_GL000725</name>
</gene>
<evidence type="ECO:0000313" key="6">
    <source>
        <dbReference type="Proteomes" id="UP000051751"/>
    </source>
</evidence>
<feature type="domain" description="PRD" evidence="2">
    <location>
        <begin position="179"/>
        <end position="286"/>
    </location>
</feature>
<dbReference type="EMBL" id="JQAZ01000002">
    <property type="protein sequence ID" value="KRN32672.1"/>
    <property type="molecule type" value="Genomic_DNA"/>
</dbReference>
<organism evidence="3 6">
    <name type="scientific">Lactobacillus selangorensis</name>
    <dbReference type="NCBI Taxonomy" id="81857"/>
    <lineage>
        <taxon>Bacteria</taxon>
        <taxon>Bacillati</taxon>
        <taxon>Bacillota</taxon>
        <taxon>Bacilli</taxon>
        <taxon>Lactobacillales</taxon>
        <taxon>Lactobacillaceae</taxon>
        <taxon>Lactobacillus</taxon>
    </lineage>
</organism>
<dbReference type="Proteomes" id="UP000051645">
    <property type="component" value="Unassembled WGS sequence"/>
</dbReference>
<dbReference type="PANTHER" id="PTHR30185:SF15">
    <property type="entry name" value="CRYPTIC BETA-GLUCOSIDE BGL OPERON ANTITERMINATOR"/>
    <property type="match status" value="1"/>
</dbReference>
<dbReference type="InterPro" id="IPR050661">
    <property type="entry name" value="BglG_antiterminators"/>
</dbReference>
<dbReference type="Gene3D" id="1.10.1790.10">
    <property type="entry name" value="PRD domain"/>
    <property type="match status" value="2"/>
</dbReference>
<dbReference type="Proteomes" id="UP000051751">
    <property type="component" value="Unassembled WGS sequence"/>
</dbReference>
<dbReference type="EMBL" id="JQAT01000002">
    <property type="protein sequence ID" value="KRN28918.1"/>
    <property type="molecule type" value="Genomic_DNA"/>
</dbReference>
<dbReference type="SUPFAM" id="SSF63520">
    <property type="entry name" value="PTS-regulatory domain, PRD"/>
    <property type="match status" value="2"/>
</dbReference>
<evidence type="ECO:0000313" key="4">
    <source>
        <dbReference type="EMBL" id="KRN32672.1"/>
    </source>
</evidence>
<dbReference type="GO" id="GO:0006355">
    <property type="term" value="P:regulation of DNA-templated transcription"/>
    <property type="evidence" value="ECO:0007669"/>
    <property type="project" value="InterPro"/>
</dbReference>
<evidence type="ECO:0000313" key="5">
    <source>
        <dbReference type="Proteomes" id="UP000051645"/>
    </source>
</evidence>
<dbReference type="SUPFAM" id="SSF50151">
    <property type="entry name" value="SacY-like RNA-binding domain"/>
    <property type="match status" value="1"/>
</dbReference>
<dbReference type="Pfam" id="PF03123">
    <property type="entry name" value="CAT_RBD"/>
    <property type="match status" value="1"/>
</dbReference>
<evidence type="ECO:0000313" key="3">
    <source>
        <dbReference type="EMBL" id="KRN28918.1"/>
    </source>
</evidence>
<dbReference type="OrthoDB" id="9813552at2"/>
<evidence type="ECO:0000256" key="1">
    <source>
        <dbReference type="ARBA" id="ARBA00022737"/>
    </source>
</evidence>
<protein>
    <submittedName>
        <fullName evidence="3">Transcriptional antiterminator lict</fullName>
    </submittedName>
</protein>
<proteinExistence type="predicted"/>
<comment type="caution">
    <text evidence="3">The sequence shown here is derived from an EMBL/GenBank/DDBJ whole genome shotgun (WGS) entry which is preliminary data.</text>
</comment>
<name>A0A0R2FMF6_9LACO</name>
<dbReference type="InterPro" id="IPR036650">
    <property type="entry name" value="CAT_RNA-bd_dom_sf"/>
</dbReference>
<dbReference type="Pfam" id="PF00874">
    <property type="entry name" value="PRD"/>
    <property type="match status" value="2"/>
</dbReference>
<dbReference type="AlphaFoldDB" id="A0A0R2FMF6"/>
<accession>A0A0R2FMF6</accession>